<name>A0A1R1SPE1_9ACTN</name>
<evidence type="ECO:0000313" key="2">
    <source>
        <dbReference type="Proteomes" id="UP000186168"/>
    </source>
</evidence>
<dbReference type="AlphaFoldDB" id="A0A1R1SPE1"/>
<sequence>MSTASPSPEAVEGSPQVVAGSPEVVVGIDIATAAVRAVCVDARGRVLAEG</sequence>
<dbReference type="EMBL" id="ASQP01000107">
    <property type="protein sequence ID" value="OMI40087.1"/>
    <property type="molecule type" value="Genomic_DNA"/>
</dbReference>
<gene>
    <name evidence="1" type="ORF">SPAR_07647</name>
</gene>
<evidence type="ECO:0000313" key="1">
    <source>
        <dbReference type="EMBL" id="OMI40087.1"/>
    </source>
</evidence>
<reference evidence="1 2" key="1">
    <citation type="submission" date="2013-05" db="EMBL/GenBank/DDBJ databases">
        <title>Genome sequence of Streptomyces sparsogenes DSM 40356.</title>
        <authorList>
            <person name="Coyne S."/>
            <person name="Seebeck F.P."/>
        </authorList>
    </citation>
    <scope>NUCLEOTIDE SEQUENCE [LARGE SCALE GENOMIC DNA]</scope>
    <source>
        <strain evidence="1 2">DSM 40356</strain>
    </source>
</reference>
<keyword evidence="2" id="KW-1185">Reference proteome</keyword>
<protein>
    <submittedName>
        <fullName evidence="1">Uncharacterized protein</fullName>
    </submittedName>
</protein>
<proteinExistence type="predicted"/>
<feature type="non-terminal residue" evidence="1">
    <location>
        <position position="50"/>
    </location>
</feature>
<comment type="caution">
    <text evidence="1">The sequence shown here is derived from an EMBL/GenBank/DDBJ whole genome shotgun (WGS) entry which is preliminary data.</text>
</comment>
<accession>A0A1R1SPE1</accession>
<organism evidence="1 2">
    <name type="scientific">Streptomyces sparsogenes DSM 40356</name>
    <dbReference type="NCBI Taxonomy" id="1331668"/>
    <lineage>
        <taxon>Bacteria</taxon>
        <taxon>Bacillati</taxon>
        <taxon>Actinomycetota</taxon>
        <taxon>Actinomycetes</taxon>
        <taxon>Kitasatosporales</taxon>
        <taxon>Streptomycetaceae</taxon>
        <taxon>Streptomyces</taxon>
    </lineage>
</organism>
<dbReference type="Proteomes" id="UP000186168">
    <property type="component" value="Unassembled WGS sequence"/>
</dbReference>